<dbReference type="PANTHER" id="PTHR11731">
    <property type="entry name" value="PROTEASE FAMILY S9B,C DIPEPTIDYL-PEPTIDASE IV-RELATED"/>
    <property type="match status" value="1"/>
</dbReference>
<evidence type="ECO:0000259" key="2">
    <source>
        <dbReference type="Pfam" id="PF00326"/>
    </source>
</evidence>
<dbReference type="GO" id="GO:0006508">
    <property type="term" value="P:proteolysis"/>
    <property type="evidence" value="ECO:0007669"/>
    <property type="project" value="InterPro"/>
</dbReference>
<comment type="caution">
    <text evidence="3">The sequence shown here is derived from an EMBL/GenBank/DDBJ whole genome shotgun (WGS) entry which is preliminary data.</text>
</comment>
<dbReference type="InterPro" id="IPR001375">
    <property type="entry name" value="Peptidase_S9_cat"/>
</dbReference>
<evidence type="ECO:0000313" key="4">
    <source>
        <dbReference type="Proteomes" id="UP000391834"/>
    </source>
</evidence>
<dbReference type="GO" id="GO:0008239">
    <property type="term" value="F:dipeptidyl-peptidase activity"/>
    <property type="evidence" value="ECO:0007669"/>
    <property type="project" value="TreeGrafter"/>
</dbReference>
<name>A0A5M4B366_9BACT</name>
<dbReference type="SUPFAM" id="SSF82171">
    <property type="entry name" value="DPP6 N-terminal domain-like"/>
    <property type="match status" value="1"/>
</dbReference>
<evidence type="ECO:0000313" key="3">
    <source>
        <dbReference type="EMBL" id="GET34368.1"/>
    </source>
</evidence>
<dbReference type="InterPro" id="IPR050278">
    <property type="entry name" value="Serine_Prot_S9B/DPPIV"/>
</dbReference>
<sequence>MFLVWFAAGVFAQQEKKPLTFDNFNTWKHIRQPQISENGQYLVYELKPGHGDGSLIIKDMASNYIDTIARGYGAKLAGNSSIVTFKIKPPLALRREAEVKKFKKDKQPKDSIGIYSFKTHSLVKYPNAESFEIPEEGADWVAFLSDGKIESPADTTKTDQPKDTKKKKKEKKESGNLVVVKPGLTDTLVFRDVKSYSWSKNGQTLMFTAGKKDSTVNLASVNYFDTKTSQRRVVYSGEGFPGKIAVSEAGDRGAFLFSKDTVENKTYDLYLLANDAEPKLIADTVTATLPKDWAPSENGKMNFSKDGKRLFFGTAPKPEPEPEDSLMSSEKARLDIWAWTDKELQPRQKINLKKEKKRTYLAVYDIEKGNITQLADKDLKMVRTKRTGEGEYAYGVDPVPYERAMSWTGLDRDDYYLVNISTGEKKLLVKGIMRGWLGPDQRYFVYYNWQDSIYYSVNTKTMQALALTSQVNVLMCNELNDMPTPAGPYGVAGWAKDDKYVFVYDRYDIWRLDPSGKEQPANLTEGYGRKHQMKFRYVKLDPEEEYISTKTPVLLSVFQEKTKQAGYASLRMNKPATPNMLLLGDYTFRNTAKAKNAKQIIFTRESFTDYPDVWKTNDRFANYQKETEADPQQKDYLWGSAELVSWTNLDGVQLQGLLYKPENFDPSKKYPMMVYFYERSSDSFHRYWTPSPSRSIINKPFYTSNGYLVFVPDIVYTTGYPGQSAYDCIMSGVHALMEKYSFVDAKHMALQGQSWGGYQTAYLVTQTNLFAAAMAGAPVSNMTSAYGGIRWGSGLSRMFQYEHSQSRLGGTLWNKPWRYIENSPLFYADKVHTPLLMMHNDHDTAVPWYQGIEFFVALRRLNQPVWMLSYNDEPHNLKADSWGDRMDLSIRMKQFFDHYLKGAPEPRWMKSGRPAIDKDTDDAMEIR</sequence>
<evidence type="ECO:0000256" key="1">
    <source>
        <dbReference type="SAM" id="MobiDB-lite"/>
    </source>
</evidence>
<dbReference type="Pfam" id="PF00326">
    <property type="entry name" value="Peptidase_S9"/>
    <property type="match status" value="1"/>
</dbReference>
<feature type="compositionally biased region" description="Basic and acidic residues" evidence="1">
    <location>
        <begin position="151"/>
        <end position="163"/>
    </location>
</feature>
<dbReference type="PANTHER" id="PTHR11731:SF193">
    <property type="entry name" value="DIPEPTIDYL PEPTIDASE 9"/>
    <property type="match status" value="1"/>
</dbReference>
<dbReference type="EMBL" id="BLAX01000001">
    <property type="protein sequence ID" value="GET34368.1"/>
    <property type="molecule type" value="Genomic_DNA"/>
</dbReference>
<dbReference type="AlphaFoldDB" id="A0A5M4B366"/>
<dbReference type="Gene3D" id="2.120.10.30">
    <property type="entry name" value="TolB, C-terminal domain"/>
    <property type="match status" value="1"/>
</dbReference>
<dbReference type="SUPFAM" id="SSF53474">
    <property type="entry name" value="alpha/beta-Hydrolases"/>
    <property type="match status" value="1"/>
</dbReference>
<feature type="region of interest" description="Disordered" evidence="1">
    <location>
        <begin position="151"/>
        <end position="173"/>
    </location>
</feature>
<dbReference type="GO" id="GO:0008236">
    <property type="term" value="F:serine-type peptidase activity"/>
    <property type="evidence" value="ECO:0007669"/>
    <property type="project" value="InterPro"/>
</dbReference>
<keyword evidence="4" id="KW-1185">Reference proteome</keyword>
<organism evidence="3 4">
    <name type="scientific">Prolixibacter bellariivorans</name>
    <dbReference type="NCBI Taxonomy" id="314319"/>
    <lineage>
        <taxon>Bacteria</taxon>
        <taxon>Pseudomonadati</taxon>
        <taxon>Bacteroidota</taxon>
        <taxon>Bacteroidia</taxon>
        <taxon>Marinilabiliales</taxon>
        <taxon>Prolixibacteraceae</taxon>
        <taxon>Prolixibacter</taxon>
    </lineage>
</organism>
<dbReference type="InterPro" id="IPR011042">
    <property type="entry name" value="6-blade_b-propeller_TolB-like"/>
</dbReference>
<feature type="domain" description="Peptidase S9 prolyl oligopeptidase catalytic" evidence="2">
    <location>
        <begin position="722"/>
        <end position="901"/>
    </location>
</feature>
<gene>
    <name evidence="3" type="ORF">PbJCM13498_32310</name>
</gene>
<accession>A0A5M4B366</accession>
<protein>
    <submittedName>
        <fullName evidence="3">Peptidase S9</fullName>
    </submittedName>
</protein>
<dbReference type="InterPro" id="IPR029058">
    <property type="entry name" value="AB_hydrolase_fold"/>
</dbReference>
<reference evidence="3 4" key="1">
    <citation type="submission" date="2019-10" db="EMBL/GenBank/DDBJ databases">
        <title>Prolixibacter strains distinguished by the presence of nitrate reductase genes were adept at nitrate-dependent anaerobic corrosion of metallic iron and carbon steel.</title>
        <authorList>
            <person name="Iino T."/>
            <person name="Shono N."/>
            <person name="Ito K."/>
            <person name="Nakamura R."/>
            <person name="Sueoka K."/>
            <person name="Harayama S."/>
            <person name="Ohkuma M."/>
        </authorList>
    </citation>
    <scope>NUCLEOTIDE SEQUENCE [LARGE SCALE GENOMIC DNA]</scope>
    <source>
        <strain evidence="3 4">JCM 13498</strain>
    </source>
</reference>
<dbReference type="Proteomes" id="UP000391834">
    <property type="component" value="Unassembled WGS sequence"/>
</dbReference>
<proteinExistence type="predicted"/>
<dbReference type="Gene3D" id="3.40.50.1820">
    <property type="entry name" value="alpha/beta hydrolase"/>
    <property type="match status" value="1"/>
</dbReference>